<comment type="similarity">
    <text evidence="6">Belongs to the RNase D family.</text>
</comment>
<accession>A0A370UD48</accession>
<comment type="caution">
    <text evidence="8">The sequence shown here is derived from an EMBL/GenBank/DDBJ whole genome shotgun (WGS) entry which is preliminary data.</text>
</comment>
<dbReference type="GO" id="GO:0033890">
    <property type="term" value="F:ribonuclease D activity"/>
    <property type="evidence" value="ECO:0007669"/>
    <property type="project" value="UniProtKB-UniRule"/>
</dbReference>
<dbReference type="Pfam" id="PF00570">
    <property type="entry name" value="HRDC"/>
    <property type="match status" value="1"/>
</dbReference>
<keyword evidence="9" id="KW-1185">Reference proteome</keyword>
<evidence type="ECO:0000256" key="2">
    <source>
        <dbReference type="ARBA" id="ARBA00022694"/>
    </source>
</evidence>
<dbReference type="NCBIfam" id="TIGR01388">
    <property type="entry name" value="rnd"/>
    <property type="match status" value="1"/>
</dbReference>
<protein>
    <recommendedName>
        <fullName evidence="6">Ribonuclease D</fullName>
        <shortName evidence="6">RNase D</shortName>
        <ecNumber evidence="6">3.1.13.5</ecNumber>
    </recommendedName>
</protein>
<keyword evidence="5 6" id="KW-0269">Exonuclease</keyword>
<dbReference type="GO" id="GO:0008408">
    <property type="term" value="F:3'-5' exonuclease activity"/>
    <property type="evidence" value="ECO:0007669"/>
    <property type="project" value="InterPro"/>
</dbReference>
<organism evidence="8 9">
    <name type="scientific">Marinomonas piezotolerans</name>
    <dbReference type="NCBI Taxonomy" id="2213058"/>
    <lineage>
        <taxon>Bacteria</taxon>
        <taxon>Pseudomonadati</taxon>
        <taxon>Pseudomonadota</taxon>
        <taxon>Gammaproteobacteria</taxon>
        <taxon>Oceanospirillales</taxon>
        <taxon>Oceanospirillaceae</taxon>
        <taxon>Marinomonas</taxon>
    </lineage>
</organism>
<evidence type="ECO:0000256" key="4">
    <source>
        <dbReference type="ARBA" id="ARBA00022801"/>
    </source>
</evidence>
<keyword evidence="3 6" id="KW-0540">Nuclease</keyword>
<keyword evidence="1 6" id="KW-0963">Cytoplasm</keyword>
<feature type="domain" description="HRDC" evidence="7">
    <location>
        <begin position="217"/>
        <end position="297"/>
    </location>
</feature>
<comment type="subcellular location">
    <subcellularLocation>
        <location evidence="6">Cytoplasm</location>
    </subcellularLocation>
</comment>
<dbReference type="InterPro" id="IPR002562">
    <property type="entry name" value="3'-5'_exonuclease_dom"/>
</dbReference>
<comment type="function">
    <text evidence="6">Exonuclease involved in the 3' processing of various precursor tRNAs. Initiates hydrolysis at the 3'-terminus of an RNA molecule and releases 5'-mononucleotides.</text>
</comment>
<dbReference type="HAMAP" id="MF_01899">
    <property type="entry name" value="RNase_D"/>
    <property type="match status" value="1"/>
</dbReference>
<dbReference type="SUPFAM" id="SSF53098">
    <property type="entry name" value="Ribonuclease H-like"/>
    <property type="match status" value="1"/>
</dbReference>
<dbReference type="OrthoDB" id="9800549at2"/>
<dbReference type="CDD" id="cd06142">
    <property type="entry name" value="RNaseD_exo"/>
    <property type="match status" value="1"/>
</dbReference>
<dbReference type="Proteomes" id="UP000254326">
    <property type="component" value="Unassembled WGS sequence"/>
</dbReference>
<evidence type="ECO:0000313" key="9">
    <source>
        <dbReference type="Proteomes" id="UP000254326"/>
    </source>
</evidence>
<sequence length="379" mass="43568">MDNQTHSPEIVWVDTNSALQEWCEYWSTLPFIAVDTEFVRRTTFYPVTGLIQVSEGTKAVLIDPQPITDWSALRALLVNEKVMKVFHACSEDLDVFDNLLGVLPTPFYDTQIGEAFATGQWSLSYVKLVKAYLDIDVAKDETRSDWTLRPLTDGQKRYAALDVTFLAEIFPLQQVRLTEKRMLDWVLEDCESLKWQYLQNNDAEQNWDGVKAAWRLNPKSLTLLRLLFLWRDERARNDNIPRGQVLKDRTLWALAKFIPDTARDIGQAEDISPKQVRLYSDAILEKVAVVNQLSSDEYQLPLTPPLPSDAGDLSKAMRAYLKSLAQELDVAPEVVLKRKLLDPLMRHIYDGSEMDWSNPSFNGWRKDRVVAPLLEKFSN</sequence>
<comment type="catalytic activity">
    <reaction evidence="6">
        <text>Exonucleolytic cleavage that removes extra residues from the 3'-terminus of tRNA to produce 5'-mononucleotides.</text>
        <dbReference type="EC" id="3.1.13.5"/>
    </reaction>
</comment>
<keyword evidence="2 6" id="KW-0819">tRNA processing</keyword>
<evidence type="ECO:0000313" key="8">
    <source>
        <dbReference type="EMBL" id="RDL45713.1"/>
    </source>
</evidence>
<dbReference type="SUPFAM" id="SSF47819">
    <property type="entry name" value="HRDC-like"/>
    <property type="match status" value="2"/>
</dbReference>
<dbReference type="AlphaFoldDB" id="A0A370UD48"/>
<dbReference type="InterPro" id="IPR010997">
    <property type="entry name" value="HRDC-like_sf"/>
</dbReference>
<dbReference type="GO" id="GO:0042780">
    <property type="term" value="P:tRNA 3'-end processing"/>
    <property type="evidence" value="ECO:0007669"/>
    <property type="project" value="UniProtKB-UniRule"/>
</dbReference>
<dbReference type="Gene3D" id="1.10.150.80">
    <property type="entry name" value="HRDC domain"/>
    <property type="match status" value="2"/>
</dbReference>
<dbReference type="SMART" id="SM00474">
    <property type="entry name" value="35EXOc"/>
    <property type="match status" value="1"/>
</dbReference>
<dbReference type="InterPro" id="IPR051086">
    <property type="entry name" value="RNase_D-like"/>
</dbReference>
<dbReference type="Gene3D" id="3.30.420.10">
    <property type="entry name" value="Ribonuclease H-like superfamily/Ribonuclease H"/>
    <property type="match status" value="1"/>
</dbReference>
<dbReference type="InterPro" id="IPR044876">
    <property type="entry name" value="HRDC_dom_sf"/>
</dbReference>
<dbReference type="GO" id="GO:0005737">
    <property type="term" value="C:cytoplasm"/>
    <property type="evidence" value="ECO:0007669"/>
    <property type="project" value="UniProtKB-SubCell"/>
</dbReference>
<proteinExistence type="inferred from homology"/>
<evidence type="ECO:0000259" key="7">
    <source>
        <dbReference type="PROSITE" id="PS50967"/>
    </source>
</evidence>
<dbReference type="GO" id="GO:0003676">
    <property type="term" value="F:nucleic acid binding"/>
    <property type="evidence" value="ECO:0007669"/>
    <property type="project" value="InterPro"/>
</dbReference>
<dbReference type="PROSITE" id="PS50967">
    <property type="entry name" value="HRDC"/>
    <property type="match status" value="1"/>
</dbReference>
<gene>
    <name evidence="6 8" type="primary">rnd</name>
    <name evidence="8" type="ORF">DN730_01290</name>
</gene>
<dbReference type="InterPro" id="IPR036397">
    <property type="entry name" value="RNaseH_sf"/>
</dbReference>
<dbReference type="InterPro" id="IPR006292">
    <property type="entry name" value="RNase_D"/>
</dbReference>
<dbReference type="PANTHER" id="PTHR47649:SF1">
    <property type="entry name" value="RIBONUCLEASE D"/>
    <property type="match status" value="1"/>
</dbReference>
<dbReference type="InterPro" id="IPR002121">
    <property type="entry name" value="HRDC_dom"/>
</dbReference>
<dbReference type="Pfam" id="PF01612">
    <property type="entry name" value="DNA_pol_A_exo1"/>
    <property type="match status" value="1"/>
</dbReference>
<evidence type="ECO:0000256" key="5">
    <source>
        <dbReference type="ARBA" id="ARBA00022839"/>
    </source>
</evidence>
<evidence type="ECO:0000256" key="1">
    <source>
        <dbReference type="ARBA" id="ARBA00022490"/>
    </source>
</evidence>
<dbReference type="SMART" id="SM00341">
    <property type="entry name" value="HRDC"/>
    <property type="match status" value="1"/>
</dbReference>
<dbReference type="PANTHER" id="PTHR47649">
    <property type="entry name" value="RIBONUCLEASE D"/>
    <property type="match status" value="1"/>
</dbReference>
<dbReference type="InterPro" id="IPR012337">
    <property type="entry name" value="RNaseH-like_sf"/>
</dbReference>
<dbReference type="EMBL" id="QKRA01000001">
    <property type="protein sequence ID" value="RDL45713.1"/>
    <property type="molecule type" value="Genomic_DNA"/>
</dbReference>
<evidence type="ECO:0000256" key="3">
    <source>
        <dbReference type="ARBA" id="ARBA00022722"/>
    </source>
</evidence>
<evidence type="ECO:0000256" key="6">
    <source>
        <dbReference type="HAMAP-Rule" id="MF_01899"/>
    </source>
</evidence>
<dbReference type="EC" id="3.1.13.5" evidence="6"/>
<keyword evidence="4 6" id="KW-0378">Hydrolase</keyword>
<name>A0A370UD48_9GAMM</name>
<dbReference type="RefSeq" id="WP_115466302.1">
    <property type="nucleotide sequence ID" value="NZ_QKRA01000001.1"/>
</dbReference>
<dbReference type="GO" id="GO:0000166">
    <property type="term" value="F:nucleotide binding"/>
    <property type="evidence" value="ECO:0007669"/>
    <property type="project" value="InterPro"/>
</dbReference>
<comment type="cofactor">
    <cofactor evidence="6">
        <name>a divalent metal cation</name>
        <dbReference type="ChEBI" id="CHEBI:60240"/>
    </cofactor>
</comment>
<reference evidence="8 9" key="1">
    <citation type="submission" date="2018-06" db="EMBL/GenBank/DDBJ databases">
        <title>Marinomonas sp. YLB-05 draft genome sequence.</title>
        <authorList>
            <person name="Yu L."/>
            <person name="Tang X."/>
        </authorList>
    </citation>
    <scope>NUCLEOTIDE SEQUENCE [LARGE SCALE GENOMIC DNA]</scope>
    <source>
        <strain evidence="8 9">YLB-05</strain>
    </source>
</reference>